<evidence type="ECO:0000256" key="1">
    <source>
        <dbReference type="SAM" id="MobiDB-lite"/>
    </source>
</evidence>
<keyword evidence="3" id="KW-1185">Reference proteome</keyword>
<dbReference type="AlphaFoldDB" id="A0AAD6M104"/>
<sequence length="143" mass="16471">MYPTSQFTLAWQQKEGYSRAGNEVGSIVLQHCVLHLFSNIKLASLLSGVAKDRTELTLEKECQLLGRSTGLIYTQQNHIEAEIHFMQQNHYEAGSNEKGSRARARKGDKRRMRNRSSQRQFCNYIQISSFCKSVRHLSIIKDH</sequence>
<feature type="compositionally biased region" description="Basic residues" evidence="1">
    <location>
        <begin position="101"/>
        <end position="116"/>
    </location>
</feature>
<evidence type="ECO:0000313" key="3">
    <source>
        <dbReference type="Proteomes" id="UP001164929"/>
    </source>
</evidence>
<accession>A0AAD6M104</accession>
<dbReference type="EMBL" id="JAQIZT010000012">
    <property type="protein sequence ID" value="KAJ6976845.1"/>
    <property type="molecule type" value="Genomic_DNA"/>
</dbReference>
<dbReference type="Proteomes" id="UP001164929">
    <property type="component" value="Chromosome 12"/>
</dbReference>
<evidence type="ECO:0000313" key="2">
    <source>
        <dbReference type="EMBL" id="KAJ6976845.1"/>
    </source>
</evidence>
<comment type="caution">
    <text evidence="2">The sequence shown here is derived from an EMBL/GenBank/DDBJ whole genome shotgun (WGS) entry which is preliminary data.</text>
</comment>
<proteinExistence type="predicted"/>
<name>A0AAD6M104_9ROSI</name>
<reference evidence="2" key="1">
    <citation type="journal article" date="2023" name="Mol. Ecol. Resour.">
        <title>Chromosome-level genome assembly of a triploid poplar Populus alba 'Berolinensis'.</title>
        <authorList>
            <person name="Chen S."/>
            <person name="Yu Y."/>
            <person name="Wang X."/>
            <person name="Wang S."/>
            <person name="Zhang T."/>
            <person name="Zhou Y."/>
            <person name="He R."/>
            <person name="Meng N."/>
            <person name="Wang Y."/>
            <person name="Liu W."/>
            <person name="Liu Z."/>
            <person name="Liu J."/>
            <person name="Guo Q."/>
            <person name="Huang H."/>
            <person name="Sederoff R.R."/>
            <person name="Wang G."/>
            <person name="Qu G."/>
            <person name="Chen S."/>
        </authorList>
    </citation>
    <scope>NUCLEOTIDE SEQUENCE</scope>
    <source>
        <strain evidence="2">SC-2020</strain>
    </source>
</reference>
<gene>
    <name evidence="2" type="ORF">NC653_028882</name>
</gene>
<protein>
    <submittedName>
        <fullName evidence="2">Uncharacterized protein</fullName>
    </submittedName>
</protein>
<feature type="region of interest" description="Disordered" evidence="1">
    <location>
        <begin position="92"/>
        <end position="116"/>
    </location>
</feature>
<organism evidence="2 3">
    <name type="scientific">Populus alba x Populus x berolinensis</name>
    <dbReference type="NCBI Taxonomy" id="444605"/>
    <lineage>
        <taxon>Eukaryota</taxon>
        <taxon>Viridiplantae</taxon>
        <taxon>Streptophyta</taxon>
        <taxon>Embryophyta</taxon>
        <taxon>Tracheophyta</taxon>
        <taxon>Spermatophyta</taxon>
        <taxon>Magnoliopsida</taxon>
        <taxon>eudicotyledons</taxon>
        <taxon>Gunneridae</taxon>
        <taxon>Pentapetalae</taxon>
        <taxon>rosids</taxon>
        <taxon>fabids</taxon>
        <taxon>Malpighiales</taxon>
        <taxon>Salicaceae</taxon>
        <taxon>Saliceae</taxon>
        <taxon>Populus</taxon>
    </lineage>
</organism>